<proteinExistence type="predicted"/>
<keyword evidence="2" id="KW-1185">Reference proteome</keyword>
<evidence type="ECO:0000313" key="2">
    <source>
        <dbReference type="Proteomes" id="UP001162972"/>
    </source>
</evidence>
<name>A0AAD6KZ29_9ROSI</name>
<dbReference type="Proteomes" id="UP001162972">
    <property type="component" value="Chromosome 10"/>
</dbReference>
<dbReference type="EMBL" id="JAPFFJ010000003">
    <property type="protein sequence ID" value="KAJ6431565.1"/>
    <property type="molecule type" value="Genomic_DNA"/>
</dbReference>
<comment type="caution">
    <text evidence="1">The sequence shown here is derived from an EMBL/GenBank/DDBJ whole genome shotgun (WGS) entry which is preliminary data.</text>
</comment>
<dbReference type="AlphaFoldDB" id="A0AAD6KZ29"/>
<reference evidence="1 2" key="1">
    <citation type="journal article" date="2023" name="Int. J. Mol. Sci.">
        <title>De Novo Assembly and Annotation of 11 Diverse Shrub Willow (Salix) Genomes Reveals Novel Gene Organization in Sex-Linked Regions.</title>
        <authorList>
            <person name="Hyden B."/>
            <person name="Feng K."/>
            <person name="Yates T.B."/>
            <person name="Jawdy S."/>
            <person name="Cereghino C."/>
            <person name="Smart L.B."/>
            <person name="Muchero W."/>
        </authorList>
    </citation>
    <scope>NUCLEOTIDE SEQUENCE [LARGE SCALE GENOMIC DNA]</scope>
    <source>
        <tissue evidence="1">Shoot tip</tissue>
    </source>
</reference>
<accession>A0AAD6KZ29</accession>
<sequence length="41" mass="4863">MSNVVWHRYLGMLQLTRALRYTWHSHTNLIPGLTFMLAVSF</sequence>
<evidence type="ECO:0000313" key="1">
    <source>
        <dbReference type="EMBL" id="KAJ6431565.1"/>
    </source>
</evidence>
<feature type="non-terminal residue" evidence="1">
    <location>
        <position position="1"/>
    </location>
</feature>
<protein>
    <submittedName>
        <fullName evidence="1">Uncharacterized protein</fullName>
    </submittedName>
</protein>
<gene>
    <name evidence="1" type="ORF">OIU84_018948</name>
</gene>
<organism evidence="1 2">
    <name type="scientific">Salix udensis</name>
    <dbReference type="NCBI Taxonomy" id="889485"/>
    <lineage>
        <taxon>Eukaryota</taxon>
        <taxon>Viridiplantae</taxon>
        <taxon>Streptophyta</taxon>
        <taxon>Embryophyta</taxon>
        <taxon>Tracheophyta</taxon>
        <taxon>Spermatophyta</taxon>
        <taxon>Magnoliopsida</taxon>
        <taxon>eudicotyledons</taxon>
        <taxon>Gunneridae</taxon>
        <taxon>Pentapetalae</taxon>
        <taxon>rosids</taxon>
        <taxon>fabids</taxon>
        <taxon>Malpighiales</taxon>
        <taxon>Salicaceae</taxon>
        <taxon>Saliceae</taxon>
        <taxon>Salix</taxon>
    </lineage>
</organism>